<comment type="similarity">
    <text evidence="3 13">Belongs to the short-chain dehydrogenases/reductases (SDR) family.</text>
</comment>
<evidence type="ECO:0000256" key="2">
    <source>
        <dbReference type="ARBA" id="ARBA00005194"/>
    </source>
</evidence>
<dbReference type="Proteomes" id="UP000036503">
    <property type="component" value="Unassembled WGS sequence"/>
</dbReference>
<dbReference type="EC" id="1.1.1.100" evidence="13"/>
<dbReference type="STRING" id="39029.BSR42_04265"/>
<dbReference type="GO" id="GO:0004316">
    <property type="term" value="F:3-oxoacyl-[acyl-carrier-protein] reductase (NADPH) activity"/>
    <property type="evidence" value="ECO:0007669"/>
    <property type="project" value="UniProtKB-UniRule"/>
</dbReference>
<feature type="binding site" evidence="12">
    <location>
        <position position="90"/>
    </location>
    <ligand>
        <name>NADP(+)</name>
        <dbReference type="ChEBI" id="CHEBI:58349"/>
    </ligand>
</feature>
<dbReference type="FunCoup" id="A0A0J6WWL0">
    <property type="interactions" value="475"/>
</dbReference>
<evidence type="ECO:0000313" key="15">
    <source>
        <dbReference type="EMBL" id="KMO86984.1"/>
    </source>
</evidence>
<accession>A0A0J6WWL0</accession>
<evidence type="ECO:0000313" key="16">
    <source>
        <dbReference type="Proteomes" id="UP000036503"/>
    </source>
</evidence>
<keyword evidence="5 13" id="KW-0276">Fatty acid metabolism</keyword>
<dbReference type="PRINTS" id="PR00080">
    <property type="entry name" value="SDRFAMILY"/>
</dbReference>
<dbReference type="PRINTS" id="PR00081">
    <property type="entry name" value="GDHRDH"/>
</dbReference>
<dbReference type="NCBIfam" id="NF004198">
    <property type="entry name" value="PRK05653.1-3"/>
    <property type="match status" value="1"/>
</dbReference>
<proteinExistence type="inferred from homology"/>
<dbReference type="PANTHER" id="PTHR42879:SF2">
    <property type="entry name" value="3-OXOACYL-[ACYL-CARRIER-PROTEIN] REDUCTASE FABG"/>
    <property type="match status" value="1"/>
</dbReference>
<evidence type="ECO:0000256" key="4">
    <source>
        <dbReference type="ARBA" id="ARBA00022516"/>
    </source>
</evidence>
<dbReference type="InterPro" id="IPR011284">
    <property type="entry name" value="3oxo_ACP_reduc"/>
</dbReference>
<dbReference type="InterPro" id="IPR050259">
    <property type="entry name" value="SDR"/>
</dbReference>
<dbReference type="InterPro" id="IPR002347">
    <property type="entry name" value="SDR_fam"/>
</dbReference>
<evidence type="ECO:0000256" key="10">
    <source>
        <dbReference type="ARBA" id="ARBA00048508"/>
    </source>
</evidence>
<dbReference type="AlphaFoldDB" id="A0A0J6WWL0"/>
<dbReference type="CDD" id="cd05333">
    <property type="entry name" value="BKR_SDR_c"/>
    <property type="match status" value="1"/>
</dbReference>
<dbReference type="PROSITE" id="PS00061">
    <property type="entry name" value="ADH_SHORT"/>
    <property type="match status" value="1"/>
</dbReference>
<evidence type="ECO:0000256" key="6">
    <source>
        <dbReference type="ARBA" id="ARBA00022857"/>
    </source>
</evidence>
<evidence type="ECO:0000256" key="1">
    <source>
        <dbReference type="ARBA" id="ARBA00002607"/>
    </source>
</evidence>
<dbReference type="SUPFAM" id="SSF51735">
    <property type="entry name" value="NAD(P)-binding Rossmann-fold domains"/>
    <property type="match status" value="1"/>
</dbReference>
<feature type="binding site" evidence="12">
    <location>
        <position position="188"/>
    </location>
    <ligand>
        <name>NADP(+)</name>
        <dbReference type="ChEBI" id="CHEBI:58349"/>
    </ligand>
</feature>
<dbReference type="PATRIC" id="fig|1122219.3.peg.318"/>
<dbReference type="InParanoid" id="A0A0J6WWL0"/>
<feature type="active site" description="Proton acceptor" evidence="11">
    <location>
        <position position="155"/>
    </location>
</feature>
<sequence>MLLTGKNAIVTGGSRGIGRAIAISLAQQGAAVAVVYAGNTAAAEETLQMIEEKGGHGILFQCNVADDVAVADMVKSVKEQLGSVDILVNNAGITRDGLLMRMKESDWQAVLDINLTGAFHCTKAVSKIMMKQRSGAIVNITSVVGLTGNAGQVNYAAAKAGILGFTKSVAKELASRGIRANAVAPGCIDTDMTAVLGDSVIEEMIKTIPMGRVAKPEEVAQAVVFLASDNASYITGQVLNVDGGMVM</sequence>
<evidence type="ECO:0000256" key="5">
    <source>
        <dbReference type="ARBA" id="ARBA00022832"/>
    </source>
</evidence>
<evidence type="ECO:0000256" key="3">
    <source>
        <dbReference type="ARBA" id="ARBA00006484"/>
    </source>
</evidence>
<dbReference type="InterPro" id="IPR020904">
    <property type="entry name" value="Sc_DH/Rdtase_CS"/>
</dbReference>
<dbReference type="InterPro" id="IPR036291">
    <property type="entry name" value="NAD(P)-bd_dom_sf"/>
</dbReference>
<gene>
    <name evidence="15" type="ORF">AB840_04880</name>
</gene>
<organism evidence="15 16">
    <name type="scientific">Megasphaera cerevisiae DSM 20462</name>
    <dbReference type="NCBI Taxonomy" id="1122219"/>
    <lineage>
        <taxon>Bacteria</taxon>
        <taxon>Bacillati</taxon>
        <taxon>Bacillota</taxon>
        <taxon>Negativicutes</taxon>
        <taxon>Veillonellales</taxon>
        <taxon>Veillonellaceae</taxon>
        <taxon>Megasphaera</taxon>
    </lineage>
</organism>
<keyword evidence="9 13" id="KW-0275">Fatty acid biosynthesis</keyword>
<protein>
    <recommendedName>
        <fullName evidence="13">3-oxoacyl-[acyl-carrier-protein] reductase</fullName>
        <ecNumber evidence="13">1.1.1.100</ecNumber>
    </recommendedName>
</protein>
<evidence type="ECO:0000256" key="8">
    <source>
        <dbReference type="ARBA" id="ARBA00023098"/>
    </source>
</evidence>
<evidence type="ECO:0000256" key="9">
    <source>
        <dbReference type="ARBA" id="ARBA00023160"/>
    </source>
</evidence>
<evidence type="ECO:0000256" key="12">
    <source>
        <dbReference type="PIRSR" id="PIRSR611284-2"/>
    </source>
</evidence>
<keyword evidence="4 13" id="KW-0444">Lipid biosynthesis</keyword>
<dbReference type="Gene3D" id="3.40.50.720">
    <property type="entry name" value="NAD(P)-binding Rossmann-like Domain"/>
    <property type="match status" value="1"/>
</dbReference>
<evidence type="ECO:0000256" key="11">
    <source>
        <dbReference type="PIRSR" id="PIRSR611284-1"/>
    </source>
</evidence>
<dbReference type="EMBL" id="LEKT01000011">
    <property type="protein sequence ID" value="KMO86984.1"/>
    <property type="molecule type" value="Genomic_DNA"/>
</dbReference>
<feature type="domain" description="Ketoreductase" evidence="14">
    <location>
        <begin position="6"/>
        <end position="191"/>
    </location>
</feature>
<dbReference type="NCBIfam" id="NF005559">
    <property type="entry name" value="PRK07231.1"/>
    <property type="match status" value="1"/>
</dbReference>
<feature type="binding site" evidence="12">
    <location>
        <begin position="63"/>
        <end position="64"/>
    </location>
    <ligand>
        <name>NADP(+)</name>
        <dbReference type="ChEBI" id="CHEBI:58349"/>
    </ligand>
</feature>
<dbReference type="NCBIfam" id="NF009466">
    <property type="entry name" value="PRK12826.1-2"/>
    <property type="match status" value="1"/>
</dbReference>
<keyword evidence="7 13" id="KW-0560">Oxidoreductase</keyword>
<keyword evidence="8 13" id="KW-0443">Lipid metabolism</keyword>
<comment type="pathway">
    <text evidence="2 13">Lipid metabolism; fatty acid biosynthesis.</text>
</comment>
<keyword evidence="16" id="KW-1185">Reference proteome</keyword>
<keyword evidence="6 12" id="KW-0521">NADP</keyword>
<dbReference type="SMART" id="SM00822">
    <property type="entry name" value="PKS_KR"/>
    <property type="match status" value="1"/>
</dbReference>
<evidence type="ECO:0000256" key="13">
    <source>
        <dbReference type="RuleBase" id="RU366074"/>
    </source>
</evidence>
<feature type="binding site" evidence="12">
    <location>
        <begin position="155"/>
        <end position="159"/>
    </location>
    <ligand>
        <name>NADP(+)</name>
        <dbReference type="ChEBI" id="CHEBI:58349"/>
    </ligand>
</feature>
<dbReference type="GO" id="GO:0051287">
    <property type="term" value="F:NAD binding"/>
    <property type="evidence" value="ECO:0007669"/>
    <property type="project" value="UniProtKB-UniRule"/>
</dbReference>
<comment type="function">
    <text evidence="1 13">Catalyzes the NADPH-dependent reduction of beta-ketoacyl-ACP substrates to beta-hydroxyacyl-ACP products, the first reductive step in the elongation cycle of fatty acid biosynthesis.</text>
</comment>
<name>A0A0J6WWL0_9FIRM</name>
<reference evidence="15 16" key="1">
    <citation type="submission" date="2015-06" db="EMBL/GenBank/DDBJ databases">
        <title>Draft genome sequence of beer spoilage bacterium Megasphaera cerevisiae type strain 20462.</title>
        <authorList>
            <person name="Kutumbaka K."/>
            <person name="Pasmowitz J."/>
            <person name="Mategko J."/>
            <person name="Reyes D."/>
            <person name="Friedrich A."/>
            <person name="Han S."/>
            <person name="Martens-Habbena W."/>
            <person name="Neal-McKinney J."/>
            <person name="Janagama H.K."/>
            <person name="Nadala C."/>
            <person name="Samadpour M."/>
        </authorList>
    </citation>
    <scope>NUCLEOTIDE SEQUENCE [LARGE SCALE GENOMIC DNA]</scope>
    <source>
        <strain evidence="15 16">DSM 20462</strain>
    </source>
</reference>
<comment type="subunit">
    <text evidence="13">Homotetramer.</text>
</comment>
<dbReference type="FunFam" id="3.40.50.720:FF:000037">
    <property type="entry name" value="3-oxoacyl-[acyl-carrier-protein] reductase FabG"/>
    <property type="match status" value="1"/>
</dbReference>
<feature type="binding site" evidence="12">
    <location>
        <begin position="12"/>
        <end position="15"/>
    </location>
    <ligand>
        <name>NADP(+)</name>
        <dbReference type="ChEBI" id="CHEBI:58349"/>
    </ligand>
</feature>
<dbReference type="UniPathway" id="UPA00094"/>
<dbReference type="NCBIfam" id="TIGR01830">
    <property type="entry name" value="3oxo_ACP_reduc"/>
    <property type="match status" value="1"/>
</dbReference>
<dbReference type="GO" id="GO:0006633">
    <property type="term" value="P:fatty acid biosynthetic process"/>
    <property type="evidence" value="ECO:0007669"/>
    <property type="project" value="UniProtKB-UniPathway"/>
</dbReference>
<dbReference type="InterPro" id="IPR057326">
    <property type="entry name" value="KR_dom"/>
</dbReference>
<evidence type="ECO:0000259" key="14">
    <source>
        <dbReference type="SMART" id="SM00822"/>
    </source>
</evidence>
<comment type="catalytic activity">
    <reaction evidence="10 13">
        <text>a (3R)-hydroxyacyl-[ACP] + NADP(+) = a 3-oxoacyl-[ACP] + NADPH + H(+)</text>
        <dbReference type="Rhea" id="RHEA:17397"/>
        <dbReference type="Rhea" id="RHEA-COMP:9916"/>
        <dbReference type="Rhea" id="RHEA-COMP:9945"/>
        <dbReference type="ChEBI" id="CHEBI:15378"/>
        <dbReference type="ChEBI" id="CHEBI:57783"/>
        <dbReference type="ChEBI" id="CHEBI:58349"/>
        <dbReference type="ChEBI" id="CHEBI:78776"/>
        <dbReference type="ChEBI" id="CHEBI:78827"/>
        <dbReference type="EC" id="1.1.1.100"/>
    </reaction>
</comment>
<dbReference type="OrthoDB" id="9803333at2"/>
<dbReference type="PANTHER" id="PTHR42879">
    <property type="entry name" value="3-OXOACYL-(ACYL-CARRIER-PROTEIN) REDUCTASE"/>
    <property type="match status" value="1"/>
</dbReference>
<comment type="caution">
    <text evidence="15">The sequence shown here is derived from an EMBL/GenBank/DDBJ whole genome shotgun (WGS) entry which is preliminary data.</text>
</comment>
<dbReference type="RefSeq" id="WP_048513720.1">
    <property type="nucleotide sequence ID" value="NZ_FUXD01000016.1"/>
</dbReference>
<evidence type="ECO:0000256" key="7">
    <source>
        <dbReference type="ARBA" id="ARBA00023002"/>
    </source>
</evidence>
<dbReference type="Pfam" id="PF13561">
    <property type="entry name" value="adh_short_C2"/>
    <property type="match status" value="1"/>
</dbReference>